<evidence type="ECO:0000256" key="6">
    <source>
        <dbReference type="ARBA" id="ARBA00023277"/>
    </source>
</evidence>
<dbReference type="GO" id="GO:0047465">
    <property type="term" value="F:N-acylglucosamine-6-phosphate 2-epimerase activity"/>
    <property type="evidence" value="ECO:0007669"/>
    <property type="project" value="UniProtKB-EC"/>
</dbReference>
<comment type="similarity">
    <text evidence="4 7">Belongs to the NanE family.</text>
</comment>
<dbReference type="EMBL" id="JAGGLB010000018">
    <property type="protein sequence ID" value="MBP1993348.1"/>
    <property type="molecule type" value="Genomic_DNA"/>
</dbReference>
<dbReference type="PANTHER" id="PTHR36204:SF1">
    <property type="entry name" value="N-ACETYLMANNOSAMINE-6-PHOSPHATE 2-EPIMERASE-RELATED"/>
    <property type="match status" value="1"/>
</dbReference>
<dbReference type="RefSeq" id="WP_209975117.1">
    <property type="nucleotide sequence ID" value="NZ_JAGGLB010000018.1"/>
</dbReference>
<comment type="catalytic activity">
    <reaction evidence="1 7">
        <text>an N-acyl-D-glucosamine 6-phosphate = an N-acyl-D-mannosamine 6-phosphate</text>
        <dbReference type="Rhea" id="RHEA:23932"/>
        <dbReference type="ChEBI" id="CHEBI:57599"/>
        <dbReference type="ChEBI" id="CHEBI:57666"/>
        <dbReference type="EC" id="5.1.3.9"/>
    </reaction>
</comment>
<keyword evidence="6 7" id="KW-0119">Carbohydrate metabolism</keyword>
<comment type="function">
    <text evidence="2 7">Converts N-acetylmannosamine-6-phosphate (ManNAc-6-P) to N-acetylglucosamine-6-phosphate (GlcNAc-6-P).</text>
</comment>
<evidence type="ECO:0000313" key="8">
    <source>
        <dbReference type="EMBL" id="MBP1993348.1"/>
    </source>
</evidence>
<keyword evidence="5 7" id="KW-0413">Isomerase</keyword>
<dbReference type="SUPFAM" id="SSF51366">
    <property type="entry name" value="Ribulose-phoshate binding barrel"/>
    <property type="match status" value="1"/>
</dbReference>
<dbReference type="HAMAP" id="MF_01235">
    <property type="entry name" value="ManNAc6P_epimer"/>
    <property type="match status" value="1"/>
</dbReference>
<keyword evidence="9" id="KW-1185">Reference proteome</keyword>
<evidence type="ECO:0000256" key="1">
    <source>
        <dbReference type="ARBA" id="ARBA00000056"/>
    </source>
</evidence>
<evidence type="ECO:0000313" key="9">
    <source>
        <dbReference type="Proteomes" id="UP001519287"/>
    </source>
</evidence>
<dbReference type="InterPro" id="IPR011060">
    <property type="entry name" value="RibuloseP-bd_barrel"/>
</dbReference>
<proteinExistence type="inferred from homology"/>
<protein>
    <recommendedName>
        <fullName evidence="7">Putative N-acetylmannosamine-6-phosphate 2-epimerase</fullName>
        <ecNumber evidence="7">5.1.3.9</ecNumber>
    </recommendedName>
    <alternativeName>
        <fullName evidence="7">ManNAc-6-P epimerase</fullName>
    </alternativeName>
</protein>
<dbReference type="PANTHER" id="PTHR36204">
    <property type="entry name" value="N-ACETYLMANNOSAMINE-6-PHOSPHATE 2-EPIMERASE-RELATED"/>
    <property type="match status" value="1"/>
</dbReference>
<dbReference type="InterPro" id="IPR013785">
    <property type="entry name" value="Aldolase_TIM"/>
</dbReference>
<evidence type="ECO:0000256" key="7">
    <source>
        <dbReference type="HAMAP-Rule" id="MF_01235"/>
    </source>
</evidence>
<reference evidence="8 9" key="1">
    <citation type="submission" date="2021-03" db="EMBL/GenBank/DDBJ databases">
        <title>Genomic Encyclopedia of Type Strains, Phase IV (KMG-IV): sequencing the most valuable type-strain genomes for metagenomic binning, comparative biology and taxonomic classification.</title>
        <authorList>
            <person name="Goeker M."/>
        </authorList>
    </citation>
    <scope>NUCLEOTIDE SEQUENCE [LARGE SCALE GENOMIC DNA]</scope>
    <source>
        <strain evidence="8 9">DSM 26048</strain>
    </source>
</reference>
<evidence type="ECO:0000256" key="5">
    <source>
        <dbReference type="ARBA" id="ARBA00023235"/>
    </source>
</evidence>
<dbReference type="Pfam" id="PF04131">
    <property type="entry name" value="NanE"/>
    <property type="match status" value="1"/>
</dbReference>
<dbReference type="InterPro" id="IPR007260">
    <property type="entry name" value="NanE"/>
</dbReference>
<organism evidence="8 9">
    <name type="scientific">Paenibacillus eucommiae</name>
    <dbReference type="NCBI Taxonomy" id="1355755"/>
    <lineage>
        <taxon>Bacteria</taxon>
        <taxon>Bacillati</taxon>
        <taxon>Bacillota</taxon>
        <taxon>Bacilli</taxon>
        <taxon>Bacillales</taxon>
        <taxon>Paenibacillaceae</taxon>
        <taxon>Paenibacillus</taxon>
    </lineage>
</organism>
<dbReference type="NCBIfam" id="NF002231">
    <property type="entry name" value="PRK01130.1"/>
    <property type="match status" value="1"/>
</dbReference>
<accession>A0ABS4J0I3</accession>
<gene>
    <name evidence="7" type="primary">nanE</name>
    <name evidence="8" type="ORF">J2Z66_004969</name>
</gene>
<comment type="pathway">
    <text evidence="3 7">Amino-sugar metabolism; N-acetylneuraminate degradation; D-fructose 6-phosphate from N-acetylneuraminate: step 3/5.</text>
</comment>
<evidence type="ECO:0000256" key="2">
    <source>
        <dbReference type="ARBA" id="ARBA00002147"/>
    </source>
</evidence>
<evidence type="ECO:0000256" key="3">
    <source>
        <dbReference type="ARBA" id="ARBA00005081"/>
    </source>
</evidence>
<comment type="caution">
    <text evidence="8">The sequence shown here is derived from an EMBL/GenBank/DDBJ whole genome shotgun (WGS) entry which is preliminary data.</text>
</comment>
<evidence type="ECO:0000256" key="4">
    <source>
        <dbReference type="ARBA" id="ARBA00007439"/>
    </source>
</evidence>
<name>A0ABS4J0I3_9BACL</name>
<dbReference type="CDD" id="cd04729">
    <property type="entry name" value="NanE"/>
    <property type="match status" value="1"/>
</dbReference>
<dbReference type="Proteomes" id="UP001519287">
    <property type="component" value="Unassembled WGS sequence"/>
</dbReference>
<dbReference type="EC" id="5.1.3.9" evidence="7"/>
<dbReference type="Gene3D" id="3.20.20.70">
    <property type="entry name" value="Aldolase class I"/>
    <property type="match status" value="1"/>
</dbReference>
<sequence length="234" mass="24858">MTNLFPNKGLIVSCQSFPGEPLHGTPFMVALAQSAKIGGAVGIRAKGAADITAIKKEVGLPVIGLNKVDIEGYEIYITPTLEIALAVHAAGADIVAIDATTRQRPDGLSLSDTIRELKSRGIPVMADVSILEEGLAAEEFGADYISTTLSGYTSYSRQQEAPDLELVASLAGRVNLPIVAEGRINTPDQAVEALRLGASLVVVGKAITRPHLITASFSEQMDSYRRNELEGHRH</sequence>